<dbReference type="SUPFAM" id="SSF52047">
    <property type="entry name" value="RNI-like"/>
    <property type="match status" value="1"/>
</dbReference>
<dbReference type="Proteomes" id="UP000076842">
    <property type="component" value="Unassembled WGS sequence"/>
</dbReference>
<proteinExistence type="predicted"/>
<dbReference type="Gene3D" id="3.80.10.10">
    <property type="entry name" value="Ribonuclease Inhibitor"/>
    <property type="match status" value="1"/>
</dbReference>
<evidence type="ECO:0008006" key="3">
    <source>
        <dbReference type="Google" id="ProtNLM"/>
    </source>
</evidence>
<sequence length="424" mass="47453">MYQTIELYAGCVRTLSICMVEPVCRKGTMIAMDHLASYKPISMLFERLKTVSLEVDDPKDLTYCLNLLPRSLKELVIKFHYTWAPDDEWEVALKNLYDFLEESTTLTKLWFEGVLPISGPNRPGLHRALRRLTRVKTLCIGHPMLDGVGLGIIASSPQLKYLQMTSIPLLQEVCDLIEEKSPFGRFAALTGLTISTSVKRAARLLSALTSDLRLLVLAGSTRGGGLDAELDELSYAISLTSPNIRTLDLNLDWYGVVDESSMDAGLDLRLSFNSLKRLKDCHGLQSFHFTSLLPAPFAFDADDFKWMRENWSMLRSLSCLWVQDQEFEGAFGVGSEYDITLEEICLLASDLKHLVSVCLPFVTICKPTSEKAMEHHLSSLLIYGDHSNLTSRKASGGLGQGRRRTWEATGLKEEVGTLQRAKYG</sequence>
<organism evidence="1 2">
    <name type="scientific">Calocera cornea HHB12733</name>
    <dbReference type="NCBI Taxonomy" id="1353952"/>
    <lineage>
        <taxon>Eukaryota</taxon>
        <taxon>Fungi</taxon>
        <taxon>Dikarya</taxon>
        <taxon>Basidiomycota</taxon>
        <taxon>Agaricomycotina</taxon>
        <taxon>Dacrymycetes</taxon>
        <taxon>Dacrymycetales</taxon>
        <taxon>Dacrymycetaceae</taxon>
        <taxon>Calocera</taxon>
    </lineage>
</organism>
<dbReference type="EMBL" id="KV423936">
    <property type="protein sequence ID" value="KZT59906.1"/>
    <property type="molecule type" value="Genomic_DNA"/>
</dbReference>
<dbReference type="InParanoid" id="A0A165HYD3"/>
<gene>
    <name evidence="1" type="ORF">CALCODRAFT_507256</name>
</gene>
<dbReference type="AlphaFoldDB" id="A0A165HYD3"/>
<dbReference type="InterPro" id="IPR032675">
    <property type="entry name" value="LRR_dom_sf"/>
</dbReference>
<reference evidence="1 2" key="1">
    <citation type="journal article" date="2016" name="Mol. Biol. Evol.">
        <title>Comparative Genomics of Early-Diverging Mushroom-Forming Fungi Provides Insights into the Origins of Lignocellulose Decay Capabilities.</title>
        <authorList>
            <person name="Nagy L.G."/>
            <person name="Riley R."/>
            <person name="Tritt A."/>
            <person name="Adam C."/>
            <person name="Daum C."/>
            <person name="Floudas D."/>
            <person name="Sun H."/>
            <person name="Yadav J.S."/>
            <person name="Pangilinan J."/>
            <person name="Larsson K.H."/>
            <person name="Matsuura K."/>
            <person name="Barry K."/>
            <person name="Labutti K."/>
            <person name="Kuo R."/>
            <person name="Ohm R.A."/>
            <person name="Bhattacharya S.S."/>
            <person name="Shirouzu T."/>
            <person name="Yoshinaga Y."/>
            <person name="Martin F.M."/>
            <person name="Grigoriev I.V."/>
            <person name="Hibbett D.S."/>
        </authorList>
    </citation>
    <scope>NUCLEOTIDE SEQUENCE [LARGE SCALE GENOMIC DNA]</scope>
    <source>
        <strain evidence="1 2">HHB12733</strain>
    </source>
</reference>
<accession>A0A165HYD3</accession>
<evidence type="ECO:0000313" key="2">
    <source>
        <dbReference type="Proteomes" id="UP000076842"/>
    </source>
</evidence>
<protein>
    <recommendedName>
        <fullName evidence="3">F-box domain-containing protein</fullName>
    </recommendedName>
</protein>
<evidence type="ECO:0000313" key="1">
    <source>
        <dbReference type="EMBL" id="KZT59906.1"/>
    </source>
</evidence>
<keyword evidence="2" id="KW-1185">Reference proteome</keyword>
<name>A0A165HYD3_9BASI</name>